<dbReference type="Gene3D" id="3.30.450.40">
    <property type="match status" value="1"/>
</dbReference>
<dbReference type="Pfam" id="PF01614">
    <property type="entry name" value="IclR_C"/>
    <property type="match status" value="1"/>
</dbReference>
<dbReference type="InterPro" id="IPR036390">
    <property type="entry name" value="WH_DNA-bd_sf"/>
</dbReference>
<evidence type="ECO:0000259" key="5">
    <source>
        <dbReference type="PROSITE" id="PS51078"/>
    </source>
</evidence>
<evidence type="ECO:0000259" key="4">
    <source>
        <dbReference type="PROSITE" id="PS51077"/>
    </source>
</evidence>
<keyword evidence="3" id="KW-0804">Transcription</keyword>
<dbReference type="Gene3D" id="1.10.10.10">
    <property type="entry name" value="Winged helix-like DNA-binding domain superfamily/Winged helix DNA-binding domain"/>
    <property type="match status" value="1"/>
</dbReference>
<dbReference type="FunFam" id="1.10.10.10:FF:000056">
    <property type="entry name" value="IclR family transcriptional regulator"/>
    <property type="match status" value="1"/>
</dbReference>
<gene>
    <name evidence="6" type="ORF">DFR38_11316</name>
</gene>
<dbReference type="Pfam" id="PF09339">
    <property type="entry name" value="HTH_IclR"/>
    <property type="match status" value="1"/>
</dbReference>
<reference evidence="6 7" key="1">
    <citation type="submission" date="2018-05" db="EMBL/GenBank/DDBJ databases">
        <title>Genomic Encyclopedia of Type Strains, Phase IV (KMG-IV): sequencing the most valuable type-strain genomes for metagenomic binning, comparative biology and taxonomic classification.</title>
        <authorList>
            <person name="Goeker M."/>
        </authorList>
    </citation>
    <scope>NUCLEOTIDE SEQUENCE [LARGE SCALE GENOMIC DNA]</scope>
    <source>
        <strain evidence="6 7">DSM 25134</strain>
    </source>
</reference>
<feature type="domain" description="HTH iclR-type" evidence="4">
    <location>
        <begin position="12"/>
        <end position="74"/>
    </location>
</feature>
<dbReference type="PROSITE" id="PS51077">
    <property type="entry name" value="HTH_ICLR"/>
    <property type="match status" value="1"/>
</dbReference>
<evidence type="ECO:0000313" key="6">
    <source>
        <dbReference type="EMBL" id="PXX44334.1"/>
    </source>
</evidence>
<dbReference type="OrthoDB" id="5401369at2"/>
<dbReference type="PANTHER" id="PTHR30136">
    <property type="entry name" value="HELIX-TURN-HELIX TRANSCRIPTIONAL REGULATOR, ICLR FAMILY"/>
    <property type="match status" value="1"/>
</dbReference>
<dbReference type="GO" id="GO:0003677">
    <property type="term" value="F:DNA binding"/>
    <property type="evidence" value="ECO:0007669"/>
    <property type="project" value="UniProtKB-KW"/>
</dbReference>
<evidence type="ECO:0000256" key="2">
    <source>
        <dbReference type="ARBA" id="ARBA00023125"/>
    </source>
</evidence>
<dbReference type="SUPFAM" id="SSF46785">
    <property type="entry name" value="Winged helix' DNA-binding domain"/>
    <property type="match status" value="1"/>
</dbReference>
<dbReference type="InterPro" id="IPR036388">
    <property type="entry name" value="WH-like_DNA-bd_sf"/>
</dbReference>
<accession>A0A318J661</accession>
<dbReference type="PROSITE" id="PS51078">
    <property type="entry name" value="ICLR_ED"/>
    <property type="match status" value="1"/>
</dbReference>
<dbReference type="Proteomes" id="UP000248395">
    <property type="component" value="Unassembled WGS sequence"/>
</dbReference>
<name>A0A318J661_9NEIS</name>
<dbReference type="InterPro" id="IPR050707">
    <property type="entry name" value="HTH_MetabolicPath_Reg"/>
</dbReference>
<keyword evidence="2" id="KW-0238">DNA-binding</keyword>
<dbReference type="GO" id="GO:0045892">
    <property type="term" value="P:negative regulation of DNA-templated transcription"/>
    <property type="evidence" value="ECO:0007669"/>
    <property type="project" value="TreeGrafter"/>
</dbReference>
<keyword evidence="7" id="KW-1185">Reference proteome</keyword>
<feature type="domain" description="IclR-ED" evidence="5">
    <location>
        <begin position="75"/>
        <end position="257"/>
    </location>
</feature>
<dbReference type="PANTHER" id="PTHR30136:SF33">
    <property type="entry name" value="TRANSCRIPTIONAL REGULATORY PROTEIN"/>
    <property type="match status" value="1"/>
</dbReference>
<dbReference type="SUPFAM" id="SSF55781">
    <property type="entry name" value="GAF domain-like"/>
    <property type="match status" value="1"/>
</dbReference>
<evidence type="ECO:0000256" key="1">
    <source>
        <dbReference type="ARBA" id="ARBA00023015"/>
    </source>
</evidence>
<dbReference type="EMBL" id="QJKC01000013">
    <property type="protein sequence ID" value="PXX44334.1"/>
    <property type="molecule type" value="Genomic_DNA"/>
</dbReference>
<dbReference type="RefSeq" id="WP_110313557.1">
    <property type="nucleotide sequence ID" value="NZ_QJKC01000013.1"/>
</dbReference>
<protein>
    <submittedName>
        <fullName evidence="6">IclR family transcriptional regulator</fullName>
    </submittedName>
</protein>
<evidence type="ECO:0000313" key="7">
    <source>
        <dbReference type="Proteomes" id="UP000248395"/>
    </source>
</evidence>
<proteinExistence type="predicted"/>
<organism evidence="6 7">
    <name type="scientific">Aquitalea magnusonii</name>
    <dbReference type="NCBI Taxonomy" id="332411"/>
    <lineage>
        <taxon>Bacteria</taxon>
        <taxon>Pseudomonadati</taxon>
        <taxon>Pseudomonadota</taxon>
        <taxon>Betaproteobacteria</taxon>
        <taxon>Neisseriales</taxon>
        <taxon>Chromobacteriaceae</taxon>
        <taxon>Aquitalea</taxon>
    </lineage>
</organism>
<dbReference type="AlphaFoldDB" id="A0A318J661"/>
<dbReference type="SMART" id="SM00346">
    <property type="entry name" value="HTH_ICLR"/>
    <property type="match status" value="1"/>
</dbReference>
<sequence>MQEEDDKDRLFVTALARGLQVLAAFRPGESALSNLEIAKRTGLPKSTVSRLTYTLTRLGHLSQDEHSGFYRLGVALLALGSVVLASYDIRQVAGPLMREFALANNVSISLAMRDGTDMVYLETCRSQSRVSVQLTVGSRVPIATTAIGRAFYAGLPVNVRQQLDGELAARYGERWPALQQRLQQAMEEYLRCGYSASFGEYEPDVMAVGVHLPSPNPGQPPMSLNASGPAFAFSAEVMQQQVAPALIALRQRIVPVA</sequence>
<comment type="caution">
    <text evidence="6">The sequence shown here is derived from an EMBL/GenBank/DDBJ whole genome shotgun (WGS) entry which is preliminary data.</text>
</comment>
<dbReference type="InterPro" id="IPR014757">
    <property type="entry name" value="Tscrpt_reg_IclR_C"/>
</dbReference>
<dbReference type="GO" id="GO:0003700">
    <property type="term" value="F:DNA-binding transcription factor activity"/>
    <property type="evidence" value="ECO:0007669"/>
    <property type="project" value="TreeGrafter"/>
</dbReference>
<evidence type="ECO:0000256" key="3">
    <source>
        <dbReference type="ARBA" id="ARBA00023163"/>
    </source>
</evidence>
<dbReference type="InterPro" id="IPR005471">
    <property type="entry name" value="Tscrpt_reg_IclR_N"/>
</dbReference>
<keyword evidence="1" id="KW-0805">Transcription regulation</keyword>
<dbReference type="InterPro" id="IPR029016">
    <property type="entry name" value="GAF-like_dom_sf"/>
</dbReference>